<feature type="compositionally biased region" description="Polar residues" evidence="1">
    <location>
        <begin position="53"/>
        <end position="63"/>
    </location>
</feature>
<evidence type="ECO:0000313" key="3">
    <source>
        <dbReference type="Proteomes" id="UP000008022"/>
    </source>
</evidence>
<keyword evidence="3" id="KW-1185">Reference proteome</keyword>
<feature type="compositionally biased region" description="Basic and acidic residues" evidence="1">
    <location>
        <begin position="42"/>
        <end position="51"/>
    </location>
</feature>
<reference evidence="2" key="2">
    <citation type="submission" date="2015-06" db="UniProtKB">
        <authorList>
            <consortium name="EnsemblPlants"/>
        </authorList>
    </citation>
    <scope>IDENTIFICATION</scope>
</reference>
<accession>A0A0E0R5P3</accession>
<reference evidence="3" key="1">
    <citation type="submission" date="2013-06" db="EMBL/GenBank/DDBJ databases">
        <authorList>
            <person name="Zhao Q."/>
        </authorList>
    </citation>
    <scope>NUCLEOTIDE SEQUENCE</scope>
    <source>
        <strain evidence="3">cv. W1943</strain>
    </source>
</reference>
<sequence length="123" mass="12977">MHNVATRRVSGAAGRPARYSVLSACRTHRRPEIASLPLIGDVGRRSRDENAGRSATTRCPQGVTSSSYVASHLVGVAGDVVEPPESVDDATLPSDARHHPLLAGDGFCHFASPKHAKGTRGSR</sequence>
<name>A0A0E0R5P3_ORYRU</name>
<organism evidence="2 3">
    <name type="scientific">Oryza rufipogon</name>
    <name type="common">Brownbeard rice</name>
    <name type="synonym">Asian wild rice</name>
    <dbReference type="NCBI Taxonomy" id="4529"/>
    <lineage>
        <taxon>Eukaryota</taxon>
        <taxon>Viridiplantae</taxon>
        <taxon>Streptophyta</taxon>
        <taxon>Embryophyta</taxon>
        <taxon>Tracheophyta</taxon>
        <taxon>Spermatophyta</taxon>
        <taxon>Magnoliopsida</taxon>
        <taxon>Liliopsida</taxon>
        <taxon>Poales</taxon>
        <taxon>Poaceae</taxon>
        <taxon>BOP clade</taxon>
        <taxon>Oryzoideae</taxon>
        <taxon>Oryzeae</taxon>
        <taxon>Oryzinae</taxon>
        <taxon>Oryza</taxon>
    </lineage>
</organism>
<evidence type="ECO:0000256" key="1">
    <source>
        <dbReference type="SAM" id="MobiDB-lite"/>
    </source>
</evidence>
<evidence type="ECO:0000313" key="2">
    <source>
        <dbReference type="EnsemblPlants" id="ORUFI11G06580.1"/>
    </source>
</evidence>
<dbReference type="EnsemblPlants" id="ORUFI11G06580.1">
    <property type="protein sequence ID" value="ORUFI11G06580.1"/>
    <property type="gene ID" value="ORUFI11G06580"/>
</dbReference>
<dbReference type="Proteomes" id="UP000008022">
    <property type="component" value="Unassembled WGS sequence"/>
</dbReference>
<dbReference type="HOGENOM" id="CLU_2018989_0_0_1"/>
<dbReference type="AlphaFoldDB" id="A0A0E0R5P3"/>
<protein>
    <submittedName>
        <fullName evidence="2">Uncharacterized protein</fullName>
    </submittedName>
</protein>
<proteinExistence type="predicted"/>
<feature type="region of interest" description="Disordered" evidence="1">
    <location>
        <begin position="33"/>
        <end position="63"/>
    </location>
</feature>
<dbReference type="Gramene" id="ORUFI11G06580.1">
    <property type="protein sequence ID" value="ORUFI11G06580.1"/>
    <property type="gene ID" value="ORUFI11G06580"/>
</dbReference>